<organism evidence="2 3">
    <name type="scientific">candidate division MSBL1 archaeon SCGC-AAA382A03</name>
    <dbReference type="NCBI Taxonomy" id="1698278"/>
    <lineage>
        <taxon>Archaea</taxon>
        <taxon>Methanobacteriati</taxon>
        <taxon>Methanobacteriota</taxon>
        <taxon>candidate division MSBL1</taxon>
    </lineage>
</organism>
<evidence type="ECO:0000259" key="1">
    <source>
        <dbReference type="Pfam" id="PF11896"/>
    </source>
</evidence>
<comment type="caution">
    <text evidence="2">The sequence shown here is derived from an EMBL/GenBank/DDBJ whole genome shotgun (WGS) entry which is preliminary data.</text>
</comment>
<accession>A0A133VFY6</accession>
<dbReference type="Proteomes" id="UP000070549">
    <property type="component" value="Unassembled WGS sequence"/>
</dbReference>
<dbReference type="InterPro" id="IPR021828">
    <property type="entry name" value="GlgE_dom_N/S"/>
</dbReference>
<dbReference type="AlphaFoldDB" id="A0A133VFY6"/>
<evidence type="ECO:0000313" key="3">
    <source>
        <dbReference type="Proteomes" id="UP000070549"/>
    </source>
</evidence>
<dbReference type="GO" id="GO:0004553">
    <property type="term" value="F:hydrolase activity, hydrolyzing O-glycosyl compounds"/>
    <property type="evidence" value="ECO:0007669"/>
    <property type="project" value="InterPro"/>
</dbReference>
<dbReference type="Gene3D" id="2.60.40.10">
    <property type="entry name" value="Immunoglobulins"/>
    <property type="match status" value="1"/>
</dbReference>
<feature type="domain" description="Alpha-1,4-glucan:maltose-1-phosphate maltosyltransferase" evidence="1">
    <location>
        <begin position="7"/>
        <end position="37"/>
    </location>
</feature>
<sequence length="61" mass="6929">MKNNFDRIVIENVEPEIDCGSSPIKRVVDEKVSVQADGKSSGALDETLVFQKLIRKNYIYQ</sequence>
<dbReference type="Pfam" id="PF11896">
    <property type="entry name" value="GlgE_dom_N_S"/>
    <property type="match status" value="1"/>
</dbReference>
<dbReference type="EMBL" id="LHYC01000021">
    <property type="protein sequence ID" value="KXB05334.1"/>
    <property type="molecule type" value="Genomic_DNA"/>
</dbReference>
<gene>
    <name evidence="2" type="ORF">AKJ49_01030</name>
</gene>
<protein>
    <recommendedName>
        <fullName evidence="1">Alpha-1,4-glucan:maltose-1-phosphate maltosyltransferase domain-containing protein</fullName>
    </recommendedName>
</protein>
<keyword evidence="3" id="KW-1185">Reference proteome</keyword>
<proteinExistence type="predicted"/>
<evidence type="ECO:0000313" key="2">
    <source>
        <dbReference type="EMBL" id="KXB05334.1"/>
    </source>
</evidence>
<reference evidence="2 3" key="1">
    <citation type="journal article" date="2016" name="Sci. Rep.">
        <title>Metabolic traits of an uncultured archaeal lineage -MSBL1- from brine pools of the Red Sea.</title>
        <authorList>
            <person name="Mwirichia R."/>
            <person name="Alam I."/>
            <person name="Rashid M."/>
            <person name="Vinu M."/>
            <person name="Ba-Alawi W."/>
            <person name="Anthony Kamau A."/>
            <person name="Kamanda Ngugi D."/>
            <person name="Goker M."/>
            <person name="Klenk H.P."/>
            <person name="Bajic V."/>
            <person name="Stingl U."/>
        </authorList>
    </citation>
    <scope>NUCLEOTIDE SEQUENCE [LARGE SCALE GENOMIC DNA]</scope>
    <source>
        <strain evidence="2">SCGC-AAA382A03</strain>
    </source>
</reference>
<name>A0A133VFY6_9EURY</name>
<dbReference type="InterPro" id="IPR013783">
    <property type="entry name" value="Ig-like_fold"/>
</dbReference>